<evidence type="ECO:0000313" key="2">
    <source>
        <dbReference type="EMBL" id="KKY30465.1"/>
    </source>
</evidence>
<reference evidence="2 3" key="1">
    <citation type="submission" date="2015-05" db="EMBL/GenBank/DDBJ databases">
        <title>Distinctive expansion of gene families associated with plant cell wall degradation and secondary metabolism in the genomes of grapevine trunk pathogens.</title>
        <authorList>
            <person name="Lawrence D.P."/>
            <person name="Travadon R."/>
            <person name="Rolshausen P.E."/>
            <person name="Baumgartner K."/>
        </authorList>
    </citation>
    <scope>NUCLEOTIDE SEQUENCE [LARGE SCALE GENOMIC DNA]</scope>
    <source>
        <strain evidence="2">DA912</strain>
    </source>
</reference>
<feature type="compositionally biased region" description="Pro residues" evidence="1">
    <location>
        <begin position="415"/>
        <end position="446"/>
    </location>
</feature>
<name>A0A0G2HQK7_9PEZI</name>
<feature type="region of interest" description="Disordered" evidence="1">
    <location>
        <begin position="257"/>
        <end position="498"/>
    </location>
</feature>
<dbReference type="Proteomes" id="UP000034680">
    <property type="component" value="Unassembled WGS sequence"/>
</dbReference>
<feature type="compositionally biased region" description="Acidic residues" evidence="1">
    <location>
        <begin position="389"/>
        <end position="398"/>
    </location>
</feature>
<feature type="compositionally biased region" description="Basic and acidic residues" evidence="1">
    <location>
        <begin position="359"/>
        <end position="368"/>
    </location>
</feature>
<proteinExistence type="predicted"/>
<feature type="compositionally biased region" description="Low complexity" evidence="1">
    <location>
        <begin position="283"/>
        <end position="304"/>
    </location>
</feature>
<gene>
    <name evidence="2" type="ORF">UCDDA912_g09596</name>
</gene>
<accession>A0A0G2HQK7</accession>
<feature type="compositionally biased region" description="Basic and acidic residues" evidence="1">
    <location>
        <begin position="260"/>
        <end position="272"/>
    </location>
</feature>
<dbReference type="STRING" id="1214573.A0A0G2HQK7"/>
<dbReference type="EMBL" id="LCUC01000478">
    <property type="protein sequence ID" value="KKY30465.1"/>
    <property type="molecule type" value="Genomic_DNA"/>
</dbReference>
<evidence type="ECO:0000256" key="1">
    <source>
        <dbReference type="SAM" id="MobiDB-lite"/>
    </source>
</evidence>
<feature type="compositionally biased region" description="Basic and acidic residues" evidence="1">
    <location>
        <begin position="213"/>
        <end position="239"/>
    </location>
</feature>
<feature type="compositionally biased region" description="Low complexity" evidence="1">
    <location>
        <begin position="447"/>
        <end position="456"/>
    </location>
</feature>
<sequence length="544" mass="59326">MSRQFTIQQVAAHNQSHPDDTFAAIDGDIYRIASIPMERSRSRRLRRAYNPLRQDPDDADEYPPDAVAMGYLPDLDGRRWRERRMRLSRIIQFADSRALDEDEIDPEFARAFDLDFAREIRYQRHLVGGEARGCTGSFRAARPPPPPSQLRPRVGGRVPGGQRSPPPRDPPDSDADDDDGDDDDAPGAPAVRARQVQTEGRVRQWYPSNSNQEQERSRTQELDREAEERQQRQDRDKQQFEYGRYRQQLVDVLIRTHGWSPEKADREVEKTHPRNGGPANSQNNNKGTTSTTSTTPKGPKDPTSASKSPGKKGAETTRDGQGPNKKSRQDETQQPKRIQGGPTPPATTGTGSQSGGFDDSDRPYKAGEEPWSTQKNPQPGTGLGTNRSDDEDDYDSPDELAIVDNRGPGSQGGPANPPHPPHPPPSNVPTLPNDPPPPPPPPPPVRPTTSSSGTVPKYPNTSYFGNYFPPPGGIPTNTRPVDSVPISMGSQGTTTTTPTLGLGLGLGLQPGAQVSADVQNLVNNAFTKRASASPSPGPSGSAQR</sequence>
<feature type="region of interest" description="Disordered" evidence="1">
    <location>
        <begin position="133"/>
        <end position="245"/>
    </location>
</feature>
<feature type="compositionally biased region" description="Acidic residues" evidence="1">
    <location>
        <begin position="172"/>
        <end position="185"/>
    </location>
</feature>
<feature type="compositionally biased region" description="Low complexity" evidence="1">
    <location>
        <begin position="151"/>
        <end position="163"/>
    </location>
</feature>
<keyword evidence="3" id="KW-1185">Reference proteome</keyword>
<evidence type="ECO:0000313" key="3">
    <source>
        <dbReference type="Proteomes" id="UP000034680"/>
    </source>
</evidence>
<dbReference type="OrthoDB" id="5245677at2759"/>
<comment type="caution">
    <text evidence="2">The sequence shown here is derived from an EMBL/GenBank/DDBJ whole genome shotgun (WGS) entry which is preliminary data.</text>
</comment>
<dbReference type="AlphaFoldDB" id="A0A0G2HQK7"/>
<protein>
    <submittedName>
        <fullName evidence="2">Uncharacterized protein</fullName>
    </submittedName>
</protein>
<organism evidence="2 3">
    <name type="scientific">Diaporthe ampelina</name>
    <dbReference type="NCBI Taxonomy" id="1214573"/>
    <lineage>
        <taxon>Eukaryota</taxon>
        <taxon>Fungi</taxon>
        <taxon>Dikarya</taxon>
        <taxon>Ascomycota</taxon>
        <taxon>Pezizomycotina</taxon>
        <taxon>Sordariomycetes</taxon>
        <taxon>Sordariomycetidae</taxon>
        <taxon>Diaporthales</taxon>
        <taxon>Diaporthaceae</taxon>
        <taxon>Diaporthe</taxon>
    </lineage>
</organism>
<reference evidence="2 3" key="2">
    <citation type="submission" date="2015-05" db="EMBL/GenBank/DDBJ databases">
        <authorList>
            <person name="Morales-Cruz A."/>
            <person name="Amrine K.C."/>
            <person name="Cantu D."/>
        </authorList>
    </citation>
    <scope>NUCLEOTIDE SEQUENCE [LARGE SCALE GENOMIC DNA]</scope>
    <source>
        <strain evidence="2">DA912</strain>
    </source>
</reference>